<keyword evidence="3" id="KW-0813">Transport</keyword>
<keyword evidence="7 8" id="KW-0472">Membrane</keyword>
<feature type="transmembrane region" description="Helical" evidence="8">
    <location>
        <begin position="236"/>
        <end position="254"/>
    </location>
</feature>
<dbReference type="PANTHER" id="PTHR30269:SF25">
    <property type="entry name" value="MEMBRANE TRANSPORTER PROTEIN-RELATED"/>
    <property type="match status" value="1"/>
</dbReference>
<keyword evidence="6 8" id="KW-1133">Transmembrane helix</keyword>
<protein>
    <recommendedName>
        <fullName evidence="8">Probable membrane transporter protein</fullName>
    </recommendedName>
</protein>
<evidence type="ECO:0000256" key="1">
    <source>
        <dbReference type="ARBA" id="ARBA00004651"/>
    </source>
</evidence>
<organism evidence="9 10">
    <name type="scientific">Alishewanella longhuensis</name>
    <dbReference type="NCBI Taxonomy" id="1091037"/>
    <lineage>
        <taxon>Bacteria</taxon>
        <taxon>Pseudomonadati</taxon>
        <taxon>Pseudomonadota</taxon>
        <taxon>Gammaproteobacteria</taxon>
        <taxon>Alteromonadales</taxon>
        <taxon>Alteromonadaceae</taxon>
        <taxon>Alishewanella</taxon>
    </lineage>
</organism>
<evidence type="ECO:0000256" key="3">
    <source>
        <dbReference type="ARBA" id="ARBA00022448"/>
    </source>
</evidence>
<evidence type="ECO:0000256" key="8">
    <source>
        <dbReference type="RuleBase" id="RU363041"/>
    </source>
</evidence>
<name>A0ABQ3L039_9ALTE</name>
<evidence type="ECO:0000256" key="5">
    <source>
        <dbReference type="ARBA" id="ARBA00022692"/>
    </source>
</evidence>
<keyword evidence="4 8" id="KW-1003">Cell membrane</keyword>
<keyword evidence="10" id="KW-1185">Reference proteome</keyword>
<dbReference type="PANTHER" id="PTHR30269">
    <property type="entry name" value="TRANSMEMBRANE PROTEIN YFCA"/>
    <property type="match status" value="1"/>
</dbReference>
<comment type="similarity">
    <text evidence="2 8">Belongs to the 4-toluene sulfonate uptake permease (TSUP) (TC 2.A.102) family.</text>
</comment>
<keyword evidence="5 8" id="KW-0812">Transmembrane</keyword>
<feature type="transmembrane region" description="Helical" evidence="8">
    <location>
        <begin position="78"/>
        <end position="97"/>
    </location>
</feature>
<comment type="subcellular location">
    <subcellularLocation>
        <location evidence="1 8">Cell membrane</location>
        <topology evidence="1 8">Multi-pass membrane protein</topology>
    </subcellularLocation>
</comment>
<accession>A0ABQ3L039</accession>
<evidence type="ECO:0000256" key="2">
    <source>
        <dbReference type="ARBA" id="ARBA00009142"/>
    </source>
</evidence>
<sequence length="261" mass="28023">MPDITLTTELLLLLCSVAFVAGYIDAIAGGGGLLTVPALLTAGLPPHVVLGTNKLAATFGSLTASVTYYRKKLFNPGYWRYSLIFTALGALLGTLVVDQLSTALLEKILPLLILFAAIYTLFNRMQPDDRLTLPAASSKLYWQQRIQGLTLGFYDGVAGPGAGAFWMVSTMAIYKINLLLTSGVARTMNFVSNGFSLAAFIVLGHVHFTLGIAMGLCLMLGAWLGAHSAIRFGSKFIRPIFISVVIAIAMRLAWQAWSQSG</sequence>
<evidence type="ECO:0000256" key="6">
    <source>
        <dbReference type="ARBA" id="ARBA00022989"/>
    </source>
</evidence>
<dbReference type="Proteomes" id="UP000659697">
    <property type="component" value="Unassembled WGS sequence"/>
</dbReference>
<dbReference type="RefSeq" id="WP_189431113.1">
    <property type="nucleotide sequence ID" value="NZ_BNAO01000002.1"/>
</dbReference>
<feature type="transmembrane region" description="Helical" evidence="8">
    <location>
        <begin position="104"/>
        <end position="122"/>
    </location>
</feature>
<evidence type="ECO:0000256" key="4">
    <source>
        <dbReference type="ARBA" id="ARBA00022475"/>
    </source>
</evidence>
<gene>
    <name evidence="9" type="primary">yfcA</name>
    <name evidence="9" type="ORF">GCM10010919_11110</name>
</gene>
<dbReference type="InterPro" id="IPR002781">
    <property type="entry name" value="TM_pro_TauE-like"/>
</dbReference>
<dbReference type="InterPro" id="IPR052017">
    <property type="entry name" value="TSUP"/>
</dbReference>
<comment type="caution">
    <text evidence="9">The sequence shown here is derived from an EMBL/GenBank/DDBJ whole genome shotgun (WGS) entry which is preliminary data.</text>
</comment>
<evidence type="ECO:0000256" key="7">
    <source>
        <dbReference type="ARBA" id="ARBA00023136"/>
    </source>
</evidence>
<reference evidence="10" key="1">
    <citation type="journal article" date="2019" name="Int. J. Syst. Evol. Microbiol.">
        <title>The Global Catalogue of Microorganisms (GCM) 10K type strain sequencing project: providing services to taxonomists for standard genome sequencing and annotation.</title>
        <authorList>
            <consortium name="The Broad Institute Genomics Platform"/>
            <consortium name="The Broad Institute Genome Sequencing Center for Infectious Disease"/>
            <person name="Wu L."/>
            <person name="Ma J."/>
        </authorList>
    </citation>
    <scope>NUCLEOTIDE SEQUENCE [LARGE SCALE GENOMIC DNA]</scope>
    <source>
        <strain evidence="10">CGMCC 1.7003</strain>
    </source>
</reference>
<dbReference type="EMBL" id="BNAO01000002">
    <property type="protein sequence ID" value="GHG64509.1"/>
    <property type="molecule type" value="Genomic_DNA"/>
</dbReference>
<evidence type="ECO:0000313" key="9">
    <source>
        <dbReference type="EMBL" id="GHG64509.1"/>
    </source>
</evidence>
<evidence type="ECO:0000313" key="10">
    <source>
        <dbReference type="Proteomes" id="UP000659697"/>
    </source>
</evidence>
<dbReference type="Pfam" id="PF01925">
    <property type="entry name" value="TauE"/>
    <property type="match status" value="1"/>
</dbReference>
<feature type="transmembrane region" description="Helical" evidence="8">
    <location>
        <begin position="197"/>
        <end position="224"/>
    </location>
</feature>
<feature type="transmembrane region" description="Helical" evidence="8">
    <location>
        <begin position="164"/>
        <end position="185"/>
    </location>
</feature>
<proteinExistence type="inferred from homology"/>